<dbReference type="GO" id="GO:0005840">
    <property type="term" value="C:ribosome"/>
    <property type="evidence" value="ECO:0007669"/>
    <property type="project" value="UniProtKB-KW"/>
</dbReference>
<dbReference type="InterPro" id="IPR035987">
    <property type="entry name" value="Ribosomal_uS8_sf"/>
</dbReference>
<dbReference type="PANTHER" id="PTHR11758">
    <property type="entry name" value="40S RIBOSOMAL PROTEIN S15A"/>
    <property type="match status" value="1"/>
</dbReference>
<evidence type="ECO:0000313" key="8">
    <source>
        <dbReference type="EMBL" id="URA09052.1"/>
    </source>
</evidence>
<protein>
    <recommendedName>
        <fullName evidence="4 6">Small ribosomal subunit protein uS8</fullName>
    </recommendedName>
</protein>
<dbReference type="GO" id="GO:0005737">
    <property type="term" value="C:cytoplasm"/>
    <property type="evidence" value="ECO:0007669"/>
    <property type="project" value="UniProtKB-ARBA"/>
</dbReference>
<reference evidence="8" key="1">
    <citation type="submission" date="2021-04" db="EMBL/GenBank/DDBJ databases">
        <authorList>
            <person name="Postec A."/>
        </authorList>
    </citation>
    <scope>NUCLEOTIDE SEQUENCE</scope>
    <source>
        <strain evidence="8">F1F22</strain>
    </source>
</reference>
<dbReference type="InterPro" id="IPR047863">
    <property type="entry name" value="Ribosomal_uS8_CS"/>
</dbReference>
<comment type="function">
    <text evidence="6">One of the primary rRNA binding proteins, it binds directly to 16S rRNA central domain where it helps coordinate assembly of the platform of the 30S subunit.</text>
</comment>
<dbReference type="AlphaFoldDB" id="A0AAX3B9X8"/>
<dbReference type="HAMAP" id="MF_01302_B">
    <property type="entry name" value="Ribosomal_uS8_B"/>
    <property type="match status" value="1"/>
</dbReference>
<gene>
    <name evidence="6 8" type="primary">rpsH</name>
    <name evidence="8" type="ORF">KDW03_05965</name>
</gene>
<name>A0AAX3B9X8_9SPIR</name>
<evidence type="ECO:0000256" key="2">
    <source>
        <dbReference type="ARBA" id="ARBA00022980"/>
    </source>
</evidence>
<evidence type="ECO:0000313" key="9">
    <source>
        <dbReference type="Proteomes" id="UP001056539"/>
    </source>
</evidence>
<dbReference type="KEGG" id="taqu:KDW03_05965"/>
<keyword evidence="6" id="KW-0699">rRNA-binding</keyword>
<keyword evidence="3 6" id="KW-0687">Ribonucleoprotein</keyword>
<dbReference type="Gene3D" id="3.30.1370.30">
    <property type="match status" value="1"/>
</dbReference>
<keyword evidence="2 6" id="KW-0689">Ribosomal protein</keyword>
<proteinExistence type="inferred from homology"/>
<dbReference type="GO" id="GO:0003735">
    <property type="term" value="F:structural constituent of ribosome"/>
    <property type="evidence" value="ECO:0007669"/>
    <property type="project" value="InterPro"/>
</dbReference>
<evidence type="ECO:0000256" key="5">
    <source>
        <dbReference type="ARBA" id="ARBA00046740"/>
    </source>
</evidence>
<evidence type="ECO:0000256" key="6">
    <source>
        <dbReference type="HAMAP-Rule" id="MF_01302"/>
    </source>
</evidence>
<accession>A0AAX3B9X8</accession>
<dbReference type="Pfam" id="PF00410">
    <property type="entry name" value="Ribosomal_S8"/>
    <property type="match status" value="1"/>
</dbReference>
<evidence type="ECO:0000256" key="7">
    <source>
        <dbReference type="RuleBase" id="RU003660"/>
    </source>
</evidence>
<comment type="similarity">
    <text evidence="1 6 7">Belongs to the universal ribosomal protein uS8 family.</text>
</comment>
<dbReference type="GO" id="GO:1990904">
    <property type="term" value="C:ribonucleoprotein complex"/>
    <property type="evidence" value="ECO:0007669"/>
    <property type="project" value="UniProtKB-KW"/>
</dbReference>
<dbReference type="NCBIfam" id="NF001109">
    <property type="entry name" value="PRK00136.1"/>
    <property type="match status" value="1"/>
</dbReference>
<keyword evidence="6" id="KW-0694">RNA-binding</keyword>
<dbReference type="Gene3D" id="3.30.1490.10">
    <property type="match status" value="1"/>
</dbReference>
<dbReference type="GO" id="GO:0006412">
    <property type="term" value="P:translation"/>
    <property type="evidence" value="ECO:0007669"/>
    <property type="project" value="UniProtKB-UniRule"/>
</dbReference>
<organism evidence="8 9">
    <name type="scientific">Thermospira aquatica</name>
    <dbReference type="NCBI Taxonomy" id="2828656"/>
    <lineage>
        <taxon>Bacteria</taxon>
        <taxon>Pseudomonadati</taxon>
        <taxon>Spirochaetota</taxon>
        <taxon>Spirochaetia</taxon>
        <taxon>Brevinematales</taxon>
        <taxon>Thermospiraceae</taxon>
        <taxon>Thermospira</taxon>
    </lineage>
</organism>
<keyword evidence="9" id="KW-1185">Reference proteome</keyword>
<dbReference type="InterPro" id="IPR000630">
    <property type="entry name" value="Ribosomal_uS8"/>
</dbReference>
<dbReference type="FunFam" id="3.30.1490.10:FF:000001">
    <property type="entry name" value="30S ribosomal protein S8"/>
    <property type="match status" value="1"/>
</dbReference>
<evidence type="ECO:0000256" key="1">
    <source>
        <dbReference type="ARBA" id="ARBA00006471"/>
    </source>
</evidence>
<evidence type="ECO:0000256" key="4">
    <source>
        <dbReference type="ARBA" id="ARBA00035258"/>
    </source>
</evidence>
<dbReference type="EMBL" id="CP073355">
    <property type="protein sequence ID" value="URA09052.1"/>
    <property type="molecule type" value="Genomic_DNA"/>
</dbReference>
<reference evidence="8" key="2">
    <citation type="submission" date="2022-06" db="EMBL/GenBank/DDBJ databases">
        <title>Thermospira aquatica gen. nov., sp. nov.</title>
        <authorList>
            <person name="Ben Ali Gam Z."/>
            <person name="Labat M."/>
        </authorList>
    </citation>
    <scope>NUCLEOTIDE SEQUENCE</scope>
    <source>
        <strain evidence="8">F1F22</strain>
    </source>
</reference>
<dbReference type="GO" id="GO:0019843">
    <property type="term" value="F:rRNA binding"/>
    <property type="evidence" value="ECO:0007669"/>
    <property type="project" value="UniProtKB-UniRule"/>
</dbReference>
<sequence>MDRLANAFTKIRNAVERKHPVVTVSKSVMMGEILSILKREGYITDFRDAETDKYAYEIQLKYVGGKSVIQGIKRVSRLSRRVYVKADAIPCVYNNYGIAILTTSKGVLTDKEARNLGVGGEVICYVW</sequence>
<dbReference type="Proteomes" id="UP001056539">
    <property type="component" value="Chromosome"/>
</dbReference>
<dbReference type="RefSeq" id="WP_271434178.1">
    <property type="nucleotide sequence ID" value="NZ_CP073355.1"/>
</dbReference>
<comment type="subunit">
    <text evidence="5 6">Part of the 30S ribosomal subunit. Contacts proteins S5 and S12.</text>
</comment>
<dbReference type="SUPFAM" id="SSF56047">
    <property type="entry name" value="Ribosomal protein S8"/>
    <property type="match status" value="1"/>
</dbReference>
<dbReference type="PROSITE" id="PS00053">
    <property type="entry name" value="RIBOSOMAL_S8"/>
    <property type="match status" value="1"/>
</dbReference>
<evidence type="ECO:0000256" key="3">
    <source>
        <dbReference type="ARBA" id="ARBA00023274"/>
    </source>
</evidence>